<dbReference type="AlphaFoldDB" id="A0A0D2EQH6"/>
<dbReference type="EMBL" id="KN847318">
    <property type="protein sequence ID" value="KIW57943.1"/>
    <property type="molecule type" value="Genomic_DNA"/>
</dbReference>
<keyword evidence="1" id="KW-0175">Coiled coil</keyword>
<evidence type="ECO:0000313" key="3">
    <source>
        <dbReference type="EMBL" id="KIW57943.1"/>
    </source>
</evidence>
<dbReference type="OrthoDB" id="4158459at2759"/>
<accession>A0A0D2EQH6</accession>
<dbReference type="GeneID" id="25324407"/>
<evidence type="ECO:0000256" key="2">
    <source>
        <dbReference type="SAM" id="MobiDB-lite"/>
    </source>
</evidence>
<name>A0A0D2EQH6_9EURO</name>
<sequence>MDRAMPQFLLNISLPTTPQHAFEQADTLLLQAADLRNEAAALQAQIDILNARANTLTTTAEGLQTIALQDRQSLQYILDGALLVFEDRLTTYESRPQKAAKLKDVKTRVEDGMATLEEVEDILQDLQSSQARHRSERSWTPEPESPPASPGTLATAEDEADIDSSKNSVTDNKTLKRKMPAESEGDGEADMDLPLKRARRGSTTSDNFHGNGDTDKDHLANQFDMLDDTKDSWDDTSQSRVTSDQTADCEYPGEQNPFMQNNPRFIDSAPHGSDPVYSGEASRVCLKNSAIETHVQGSRKLNKQAISKPKSEKSRQSKRDKKTKKAGHADRESKSSVLAGFAGEGQRWTKSRIGDALNRVSMLEPGTYS</sequence>
<feature type="region of interest" description="Disordered" evidence="2">
    <location>
        <begin position="127"/>
        <end position="369"/>
    </location>
</feature>
<keyword evidence="4" id="KW-1185">Reference proteome</keyword>
<proteinExistence type="predicted"/>
<feature type="coiled-coil region" evidence="1">
    <location>
        <begin position="25"/>
        <end position="59"/>
    </location>
</feature>
<evidence type="ECO:0000313" key="4">
    <source>
        <dbReference type="Proteomes" id="UP000054342"/>
    </source>
</evidence>
<gene>
    <name evidence="3" type="ORF">PV05_02499</name>
</gene>
<dbReference type="Proteomes" id="UP000054342">
    <property type="component" value="Unassembled WGS sequence"/>
</dbReference>
<dbReference type="RefSeq" id="XP_013318527.1">
    <property type="nucleotide sequence ID" value="XM_013463073.1"/>
</dbReference>
<protein>
    <submittedName>
        <fullName evidence="3">Uncharacterized protein</fullName>
    </submittedName>
</protein>
<dbReference type="HOGENOM" id="CLU_750132_0_0_1"/>
<feature type="compositionally biased region" description="Polar residues" evidence="2">
    <location>
        <begin position="235"/>
        <end position="246"/>
    </location>
</feature>
<reference evidence="3 4" key="1">
    <citation type="submission" date="2015-01" db="EMBL/GenBank/DDBJ databases">
        <title>The Genome Sequence of Exophiala xenobiotica CBS118157.</title>
        <authorList>
            <consortium name="The Broad Institute Genomics Platform"/>
            <person name="Cuomo C."/>
            <person name="de Hoog S."/>
            <person name="Gorbushina A."/>
            <person name="Stielow B."/>
            <person name="Teixiera M."/>
            <person name="Abouelleil A."/>
            <person name="Chapman S.B."/>
            <person name="Priest M."/>
            <person name="Young S.K."/>
            <person name="Wortman J."/>
            <person name="Nusbaum C."/>
            <person name="Birren B."/>
        </authorList>
    </citation>
    <scope>NUCLEOTIDE SEQUENCE [LARGE SCALE GENOMIC DNA]</scope>
    <source>
        <strain evidence="3 4">CBS 118157</strain>
    </source>
</reference>
<evidence type="ECO:0000256" key="1">
    <source>
        <dbReference type="SAM" id="Coils"/>
    </source>
</evidence>
<organism evidence="3 4">
    <name type="scientific">Exophiala xenobiotica</name>
    <dbReference type="NCBI Taxonomy" id="348802"/>
    <lineage>
        <taxon>Eukaryota</taxon>
        <taxon>Fungi</taxon>
        <taxon>Dikarya</taxon>
        <taxon>Ascomycota</taxon>
        <taxon>Pezizomycotina</taxon>
        <taxon>Eurotiomycetes</taxon>
        <taxon>Chaetothyriomycetidae</taxon>
        <taxon>Chaetothyriales</taxon>
        <taxon>Herpotrichiellaceae</taxon>
        <taxon>Exophiala</taxon>
    </lineage>
</organism>